<evidence type="ECO:0000256" key="3">
    <source>
        <dbReference type="ARBA" id="ARBA00010199"/>
    </source>
</evidence>
<keyword evidence="15" id="KW-1185">Reference proteome</keyword>
<keyword evidence="8 13" id="KW-0812">Transmembrane</keyword>
<gene>
    <name evidence="14" type="ORF">IM700_007005</name>
</gene>
<keyword evidence="5" id="KW-0813">Transport</keyword>
<dbReference type="PANTHER" id="PTHR43298">
    <property type="entry name" value="MULTIDRUG RESISTANCE PROTEIN NORM-RELATED"/>
    <property type="match status" value="1"/>
</dbReference>
<dbReference type="EMBL" id="JADCNN020000004">
    <property type="protein sequence ID" value="MBM6995407.1"/>
    <property type="molecule type" value="Genomic_DNA"/>
</dbReference>
<evidence type="ECO:0000256" key="6">
    <source>
        <dbReference type="ARBA" id="ARBA00022449"/>
    </source>
</evidence>
<keyword evidence="10" id="KW-0406">Ion transport</keyword>
<dbReference type="InterPro" id="IPR050222">
    <property type="entry name" value="MATE_MdtK"/>
</dbReference>
<comment type="similarity">
    <text evidence="3">Belongs to the multi antimicrobial extrusion (MATE) (TC 2.A.66.1) family.</text>
</comment>
<evidence type="ECO:0000256" key="12">
    <source>
        <dbReference type="ARBA" id="ARBA00031636"/>
    </source>
</evidence>
<feature type="transmembrane region" description="Helical" evidence="13">
    <location>
        <begin position="148"/>
        <end position="170"/>
    </location>
</feature>
<dbReference type="RefSeq" id="WP_193415366.1">
    <property type="nucleotide sequence ID" value="NZ_JADCNN020000004.1"/>
</dbReference>
<evidence type="ECO:0000256" key="7">
    <source>
        <dbReference type="ARBA" id="ARBA00022475"/>
    </source>
</evidence>
<evidence type="ECO:0000256" key="13">
    <source>
        <dbReference type="SAM" id="Phobius"/>
    </source>
</evidence>
<evidence type="ECO:0000256" key="5">
    <source>
        <dbReference type="ARBA" id="ARBA00022448"/>
    </source>
</evidence>
<evidence type="ECO:0000256" key="4">
    <source>
        <dbReference type="ARBA" id="ARBA00020268"/>
    </source>
</evidence>
<dbReference type="NCBIfam" id="TIGR00797">
    <property type="entry name" value="matE"/>
    <property type="match status" value="1"/>
</dbReference>
<dbReference type="InterPro" id="IPR048279">
    <property type="entry name" value="MdtK-like"/>
</dbReference>
<proteinExistence type="inferred from homology"/>
<sequence length="464" mass="50373">MVSAARKASTHRFLDRHFSGQSIDYRQIIALILPILIDQAFIIGLNLVNTAMISSSGVAAVSAVNMVDSLNIFLINVFVAVATGGTVVVAQYKGSRNDAMVSKASSGSVSSVVLLALAISLLIIALHAPTLNLLFGSAEAEVFQNAKSYLIGSSLSFCGIAIVEAVCGVLRGIGKSRASLMLSLIMNLTYVALNFVLINLADMGIMGMNISVNVSRYLAAACAIYYLVKMDESLRVRLRDMLQVNWGMLKKILSIGMPFAAEQMFFNGGKILTQIFIVSLGTYAIAANAISASLAMVIQIPANALSIAIVTVVGQCIGRREIEDARKLTRSFLWLSSATFVVMGLIILPLYHPLVSLFHPPAEIVDEIFTIVLINTIAQIPLWAISFITPSALRAAGDAKYTSVVSMLSMWLFRVVLGYILGVVLPFGVVGVWLAMDIEWGIRGLIFLRRFRGTKWYRHRLVED</sequence>
<dbReference type="Proteomes" id="UP001516620">
    <property type="component" value="Unassembled WGS sequence"/>
</dbReference>
<feature type="transmembrane region" description="Helical" evidence="13">
    <location>
        <begin position="330"/>
        <end position="348"/>
    </location>
</feature>
<organism evidence="14 15">
    <name type="scientific">Paenibacillus rhizolycopersici</name>
    <dbReference type="NCBI Taxonomy" id="2780073"/>
    <lineage>
        <taxon>Bacteria</taxon>
        <taxon>Bacillati</taxon>
        <taxon>Bacillota</taxon>
        <taxon>Bacilli</taxon>
        <taxon>Bacillales</taxon>
        <taxon>Paenibacillaceae</taxon>
        <taxon>Paenibacillus</taxon>
    </lineage>
</organism>
<keyword evidence="11 13" id="KW-0472">Membrane</keyword>
<evidence type="ECO:0000256" key="11">
    <source>
        <dbReference type="ARBA" id="ARBA00023136"/>
    </source>
</evidence>
<evidence type="ECO:0000256" key="1">
    <source>
        <dbReference type="ARBA" id="ARBA00003408"/>
    </source>
</evidence>
<comment type="subcellular location">
    <subcellularLocation>
        <location evidence="2">Cell membrane</location>
        <topology evidence="2">Multi-pass membrane protein</topology>
    </subcellularLocation>
</comment>
<evidence type="ECO:0000313" key="14">
    <source>
        <dbReference type="EMBL" id="MBM6995407.1"/>
    </source>
</evidence>
<evidence type="ECO:0000256" key="2">
    <source>
        <dbReference type="ARBA" id="ARBA00004651"/>
    </source>
</evidence>
<accession>A0ABS2H1Y0</accession>
<feature type="transmembrane region" description="Helical" evidence="13">
    <location>
        <begin position="104"/>
        <end position="128"/>
    </location>
</feature>
<reference evidence="14 15" key="1">
    <citation type="submission" date="2021-01" db="EMBL/GenBank/DDBJ databases">
        <title>Paenibacillus sp.nov. isolated from the rhizosphere soil of tomato plant.</title>
        <authorList>
            <person name="Thin K.K."/>
            <person name="Zhang X."/>
            <person name="He S."/>
        </authorList>
    </citation>
    <scope>NUCLEOTIDE SEQUENCE [LARGE SCALE GENOMIC DNA]</scope>
    <source>
        <strain evidence="14 15">DXFW5</strain>
    </source>
</reference>
<keyword evidence="6" id="KW-0050">Antiport</keyword>
<evidence type="ECO:0000313" key="15">
    <source>
        <dbReference type="Proteomes" id="UP001516620"/>
    </source>
</evidence>
<keyword evidence="7" id="KW-1003">Cell membrane</keyword>
<comment type="caution">
    <text evidence="14">The sequence shown here is derived from an EMBL/GenBank/DDBJ whole genome shotgun (WGS) entry which is preliminary data.</text>
</comment>
<feature type="transmembrane region" description="Helical" evidence="13">
    <location>
        <begin position="296"/>
        <end position="318"/>
    </location>
</feature>
<evidence type="ECO:0000256" key="8">
    <source>
        <dbReference type="ARBA" id="ARBA00022692"/>
    </source>
</evidence>
<dbReference type="PIRSF" id="PIRSF006603">
    <property type="entry name" value="DinF"/>
    <property type="match status" value="1"/>
</dbReference>
<evidence type="ECO:0000256" key="9">
    <source>
        <dbReference type="ARBA" id="ARBA00022989"/>
    </source>
</evidence>
<feature type="transmembrane region" description="Helical" evidence="13">
    <location>
        <begin position="28"/>
        <end position="52"/>
    </location>
</feature>
<evidence type="ECO:0000256" key="10">
    <source>
        <dbReference type="ARBA" id="ARBA00023065"/>
    </source>
</evidence>
<comment type="function">
    <text evidence="1">Multidrug efflux pump.</text>
</comment>
<feature type="transmembrane region" description="Helical" evidence="13">
    <location>
        <begin position="368"/>
        <end position="389"/>
    </location>
</feature>
<protein>
    <recommendedName>
        <fullName evidence="4">Probable multidrug resistance protein NorM</fullName>
    </recommendedName>
    <alternativeName>
        <fullName evidence="12">Multidrug-efflux transporter</fullName>
    </alternativeName>
</protein>
<name>A0ABS2H1Y0_9BACL</name>
<dbReference type="PANTHER" id="PTHR43298:SF2">
    <property type="entry name" value="FMN_FAD EXPORTER YEEO-RELATED"/>
    <property type="match status" value="1"/>
</dbReference>
<feature type="transmembrane region" description="Helical" evidence="13">
    <location>
        <begin position="182"/>
        <end position="201"/>
    </location>
</feature>
<dbReference type="Pfam" id="PF01554">
    <property type="entry name" value="MatE"/>
    <property type="match status" value="2"/>
</dbReference>
<keyword evidence="9 13" id="KW-1133">Transmembrane helix</keyword>
<feature type="transmembrane region" description="Helical" evidence="13">
    <location>
        <begin position="271"/>
        <end position="290"/>
    </location>
</feature>
<dbReference type="InterPro" id="IPR002528">
    <property type="entry name" value="MATE_fam"/>
</dbReference>
<feature type="transmembrane region" description="Helical" evidence="13">
    <location>
        <begin position="72"/>
        <end position="92"/>
    </location>
</feature>
<feature type="transmembrane region" description="Helical" evidence="13">
    <location>
        <begin position="207"/>
        <end position="228"/>
    </location>
</feature>